<accession>A0A4Y2JWM3</accession>
<organism evidence="1 2">
    <name type="scientific">Araneus ventricosus</name>
    <name type="common">Orbweaver spider</name>
    <name type="synonym">Epeira ventricosa</name>
    <dbReference type="NCBI Taxonomy" id="182803"/>
    <lineage>
        <taxon>Eukaryota</taxon>
        <taxon>Metazoa</taxon>
        <taxon>Ecdysozoa</taxon>
        <taxon>Arthropoda</taxon>
        <taxon>Chelicerata</taxon>
        <taxon>Arachnida</taxon>
        <taxon>Araneae</taxon>
        <taxon>Araneomorphae</taxon>
        <taxon>Entelegynae</taxon>
        <taxon>Araneoidea</taxon>
        <taxon>Araneidae</taxon>
        <taxon>Araneus</taxon>
    </lineage>
</organism>
<name>A0A4Y2JWM3_ARAVE</name>
<dbReference type="EMBL" id="BGPR01003920">
    <property type="protein sequence ID" value="GBM93929.1"/>
    <property type="molecule type" value="Genomic_DNA"/>
</dbReference>
<dbReference type="AlphaFoldDB" id="A0A4Y2JWM3"/>
<reference evidence="1 2" key="1">
    <citation type="journal article" date="2019" name="Sci. Rep.">
        <title>Orb-weaving spider Araneus ventricosus genome elucidates the spidroin gene catalogue.</title>
        <authorList>
            <person name="Kono N."/>
            <person name="Nakamura H."/>
            <person name="Ohtoshi R."/>
            <person name="Moran D.A.P."/>
            <person name="Shinohara A."/>
            <person name="Yoshida Y."/>
            <person name="Fujiwara M."/>
            <person name="Mori M."/>
            <person name="Tomita M."/>
            <person name="Arakawa K."/>
        </authorList>
    </citation>
    <scope>NUCLEOTIDE SEQUENCE [LARGE SCALE GENOMIC DNA]</scope>
</reference>
<keyword evidence="2" id="KW-1185">Reference proteome</keyword>
<sequence>MTRGRNGNTMPLSRGVWSLSPFTFVKPLAAEKSHYAPVPLILATPVVADRITEKEGCLFKSPMCMSSARSCIGTGG</sequence>
<evidence type="ECO:0000313" key="2">
    <source>
        <dbReference type="Proteomes" id="UP000499080"/>
    </source>
</evidence>
<evidence type="ECO:0000313" key="1">
    <source>
        <dbReference type="EMBL" id="GBM93929.1"/>
    </source>
</evidence>
<protein>
    <submittedName>
        <fullName evidence="1">Uncharacterized protein</fullName>
    </submittedName>
</protein>
<gene>
    <name evidence="1" type="ORF">AVEN_111802_1</name>
</gene>
<proteinExistence type="predicted"/>
<dbReference type="Proteomes" id="UP000499080">
    <property type="component" value="Unassembled WGS sequence"/>
</dbReference>
<comment type="caution">
    <text evidence="1">The sequence shown here is derived from an EMBL/GenBank/DDBJ whole genome shotgun (WGS) entry which is preliminary data.</text>
</comment>
<feature type="non-terminal residue" evidence="1">
    <location>
        <position position="76"/>
    </location>
</feature>